<accession>A0ABQ7B3Z1</accession>
<name>A0ABQ7B3Z1_BRACR</name>
<evidence type="ECO:0000313" key="3">
    <source>
        <dbReference type="Proteomes" id="UP000266723"/>
    </source>
</evidence>
<organism evidence="2 3">
    <name type="scientific">Brassica cretica</name>
    <name type="common">Mustard</name>
    <dbReference type="NCBI Taxonomy" id="69181"/>
    <lineage>
        <taxon>Eukaryota</taxon>
        <taxon>Viridiplantae</taxon>
        <taxon>Streptophyta</taxon>
        <taxon>Embryophyta</taxon>
        <taxon>Tracheophyta</taxon>
        <taxon>Spermatophyta</taxon>
        <taxon>Magnoliopsida</taxon>
        <taxon>eudicotyledons</taxon>
        <taxon>Gunneridae</taxon>
        <taxon>Pentapetalae</taxon>
        <taxon>rosids</taxon>
        <taxon>malvids</taxon>
        <taxon>Brassicales</taxon>
        <taxon>Brassicaceae</taxon>
        <taxon>Brassiceae</taxon>
        <taxon>Brassica</taxon>
    </lineage>
</organism>
<gene>
    <name evidence="2" type="ORF">DY000_02063117</name>
</gene>
<proteinExistence type="predicted"/>
<dbReference type="Proteomes" id="UP000266723">
    <property type="component" value="Unassembled WGS sequence"/>
</dbReference>
<comment type="caution">
    <text evidence="2">The sequence shown here is derived from an EMBL/GenBank/DDBJ whole genome shotgun (WGS) entry which is preliminary data.</text>
</comment>
<evidence type="ECO:0000313" key="2">
    <source>
        <dbReference type="EMBL" id="KAF3521206.1"/>
    </source>
</evidence>
<feature type="compositionally biased region" description="Low complexity" evidence="1">
    <location>
        <begin position="33"/>
        <end position="55"/>
    </location>
</feature>
<feature type="compositionally biased region" description="Low complexity" evidence="1">
    <location>
        <begin position="1"/>
        <end position="22"/>
    </location>
</feature>
<keyword evidence="3" id="KW-1185">Reference proteome</keyword>
<reference evidence="2 3" key="1">
    <citation type="journal article" date="2020" name="BMC Genomics">
        <title>Intraspecific diversification of the crop wild relative Brassica cretica Lam. using demographic model selection.</title>
        <authorList>
            <person name="Kioukis A."/>
            <person name="Michalopoulou V.A."/>
            <person name="Briers L."/>
            <person name="Pirintsos S."/>
            <person name="Studholme D.J."/>
            <person name="Pavlidis P."/>
            <person name="Sarris P.F."/>
        </authorList>
    </citation>
    <scope>NUCLEOTIDE SEQUENCE [LARGE SCALE GENOMIC DNA]</scope>
    <source>
        <strain evidence="3">cv. PFS-1207/04</strain>
    </source>
</reference>
<feature type="region of interest" description="Disordered" evidence="1">
    <location>
        <begin position="1"/>
        <end position="55"/>
    </location>
</feature>
<evidence type="ECO:0000256" key="1">
    <source>
        <dbReference type="SAM" id="MobiDB-lite"/>
    </source>
</evidence>
<sequence length="55" mass="5823">MALQATTTTFSFSTPTFRSTPPHALTSKRRISIKASSSGLSSPPLLSLSRSNLKG</sequence>
<protein>
    <submittedName>
        <fullName evidence="2">Uncharacterized protein</fullName>
    </submittedName>
</protein>
<dbReference type="EMBL" id="QGKV02001556">
    <property type="protein sequence ID" value="KAF3521206.1"/>
    <property type="molecule type" value="Genomic_DNA"/>
</dbReference>